<dbReference type="SUPFAM" id="SSF88946">
    <property type="entry name" value="Sigma2 domain of RNA polymerase sigma factors"/>
    <property type="match status" value="1"/>
</dbReference>
<dbReference type="InterPro" id="IPR014284">
    <property type="entry name" value="RNA_pol_sigma-70_dom"/>
</dbReference>
<dbReference type="InterPro" id="IPR039425">
    <property type="entry name" value="RNA_pol_sigma-70-like"/>
</dbReference>
<keyword evidence="7" id="KW-1185">Reference proteome</keyword>
<keyword evidence="3" id="KW-0731">Sigma factor</keyword>
<evidence type="ECO:0000313" key="6">
    <source>
        <dbReference type="EMBL" id="QOY85120.1"/>
    </source>
</evidence>
<sequence length="191" mass="21360">MQSDPAITRLIQDWQRGDESAERTLFDLLYKRLHQLALSCLRSERAGNSLGPTALVHEAYLRFNAGAELQIVNRNHFLALAARVMRRIVVDHARARRTAKRGGDEVQVEMQENLISRQQDADTILAVDRALEQLSASAPRQAQIVELRYFAGYSIEEAAAVLGISSRTARREWQVARVRLKGAIDGTPAAT</sequence>
<evidence type="ECO:0000256" key="3">
    <source>
        <dbReference type="ARBA" id="ARBA00023082"/>
    </source>
</evidence>
<accession>A0A7S7SIN0</accession>
<dbReference type="GO" id="GO:0016987">
    <property type="term" value="F:sigma factor activity"/>
    <property type="evidence" value="ECO:0007669"/>
    <property type="project" value="UniProtKB-KW"/>
</dbReference>
<protein>
    <submittedName>
        <fullName evidence="6">Sigma-70 family RNA polymerase sigma factor</fullName>
    </submittedName>
</protein>
<dbReference type="EMBL" id="CP063849">
    <property type="protein sequence ID" value="QOY85120.1"/>
    <property type="molecule type" value="Genomic_DNA"/>
</dbReference>
<dbReference type="InterPro" id="IPR036388">
    <property type="entry name" value="WH-like_DNA-bd_sf"/>
</dbReference>
<evidence type="ECO:0000313" key="7">
    <source>
        <dbReference type="Proteomes" id="UP000593892"/>
    </source>
</evidence>
<dbReference type="InterPro" id="IPR053812">
    <property type="entry name" value="HTH_Sigma70_ECF-like"/>
</dbReference>
<proteinExistence type="inferred from homology"/>
<dbReference type="Gene3D" id="1.10.10.10">
    <property type="entry name" value="Winged helix-like DNA-binding domain superfamily/Winged helix DNA-binding domain"/>
    <property type="match status" value="1"/>
</dbReference>
<reference evidence="6 7" key="1">
    <citation type="submission" date="2020-10" db="EMBL/GenBank/DDBJ databases">
        <title>Complete genome sequence of Paludibaculum fermentans P105T, a facultatively anaerobic acidobacterium capable of dissimilatory Fe(III) reduction.</title>
        <authorList>
            <person name="Dedysh S.N."/>
            <person name="Beletsky A.V."/>
            <person name="Kulichevskaya I.S."/>
            <person name="Mardanov A.V."/>
            <person name="Ravin N.V."/>
        </authorList>
    </citation>
    <scope>NUCLEOTIDE SEQUENCE [LARGE SCALE GENOMIC DNA]</scope>
    <source>
        <strain evidence="6 7">P105</strain>
    </source>
</reference>
<dbReference type="AlphaFoldDB" id="A0A7S7SIN0"/>
<dbReference type="SUPFAM" id="SSF88659">
    <property type="entry name" value="Sigma3 and sigma4 domains of RNA polymerase sigma factors"/>
    <property type="match status" value="1"/>
</dbReference>
<dbReference type="RefSeq" id="WP_194446790.1">
    <property type="nucleotide sequence ID" value="NZ_CP063849.1"/>
</dbReference>
<feature type="domain" description="RNA polymerase sigma-70 ECF-like HTH" evidence="5">
    <location>
        <begin position="7"/>
        <end position="182"/>
    </location>
</feature>
<dbReference type="InterPro" id="IPR013324">
    <property type="entry name" value="RNA_pol_sigma_r3/r4-like"/>
</dbReference>
<dbReference type="NCBIfam" id="TIGR02999">
    <property type="entry name" value="Sig-70_X6"/>
    <property type="match status" value="1"/>
</dbReference>
<dbReference type="InterPro" id="IPR011517">
    <property type="entry name" value="RNA_pol_sigma70_ECF-like"/>
</dbReference>
<dbReference type="PANTHER" id="PTHR43133:SF39">
    <property type="entry name" value="SIMILAR TO RNA POLYMERASE SIGMA-E FACTOR"/>
    <property type="match status" value="1"/>
</dbReference>
<gene>
    <name evidence="6" type="ORF">IRI77_19995</name>
</gene>
<dbReference type="Pfam" id="PF07638">
    <property type="entry name" value="Sigma70_ECF"/>
    <property type="match status" value="1"/>
</dbReference>
<keyword evidence="2" id="KW-0805">Transcription regulation</keyword>
<keyword evidence="4" id="KW-0804">Transcription</keyword>
<evidence type="ECO:0000259" key="5">
    <source>
        <dbReference type="Pfam" id="PF07638"/>
    </source>
</evidence>
<dbReference type="Gene3D" id="1.10.1740.10">
    <property type="match status" value="1"/>
</dbReference>
<comment type="similarity">
    <text evidence="1">Belongs to the sigma-70 factor family. ECF subfamily.</text>
</comment>
<dbReference type="KEGG" id="pfer:IRI77_19995"/>
<dbReference type="Proteomes" id="UP000593892">
    <property type="component" value="Chromosome"/>
</dbReference>
<evidence type="ECO:0000256" key="2">
    <source>
        <dbReference type="ARBA" id="ARBA00023015"/>
    </source>
</evidence>
<dbReference type="PANTHER" id="PTHR43133">
    <property type="entry name" value="RNA POLYMERASE ECF-TYPE SIGMA FACTO"/>
    <property type="match status" value="1"/>
</dbReference>
<name>A0A7S7SIN0_PALFE</name>
<dbReference type="InterPro" id="IPR013325">
    <property type="entry name" value="RNA_pol_sigma_r2"/>
</dbReference>
<organism evidence="6 7">
    <name type="scientific">Paludibaculum fermentans</name>
    <dbReference type="NCBI Taxonomy" id="1473598"/>
    <lineage>
        <taxon>Bacteria</taxon>
        <taxon>Pseudomonadati</taxon>
        <taxon>Acidobacteriota</taxon>
        <taxon>Terriglobia</taxon>
        <taxon>Bryobacterales</taxon>
        <taxon>Bryobacteraceae</taxon>
        <taxon>Paludibaculum</taxon>
    </lineage>
</organism>
<dbReference type="GO" id="GO:0006352">
    <property type="term" value="P:DNA-templated transcription initiation"/>
    <property type="evidence" value="ECO:0007669"/>
    <property type="project" value="InterPro"/>
</dbReference>
<evidence type="ECO:0000256" key="1">
    <source>
        <dbReference type="ARBA" id="ARBA00010641"/>
    </source>
</evidence>
<dbReference type="NCBIfam" id="TIGR02937">
    <property type="entry name" value="sigma70-ECF"/>
    <property type="match status" value="1"/>
</dbReference>
<evidence type="ECO:0000256" key="4">
    <source>
        <dbReference type="ARBA" id="ARBA00023163"/>
    </source>
</evidence>